<dbReference type="GeneID" id="113204344"/>
<dbReference type="AlphaFoldDB" id="A0A9C6XT31"/>
<proteinExistence type="predicted"/>
<dbReference type="RefSeq" id="XP_052130063.1">
    <property type="nucleotide sequence ID" value="XM_052274103.1"/>
</dbReference>
<accession>A0A9C6XT31</accession>
<protein>
    <submittedName>
        <fullName evidence="4">Uncharacterized protein LOC113204344</fullName>
    </submittedName>
</protein>
<gene>
    <name evidence="4" type="primary">LOC113204344</name>
</gene>
<keyword evidence="3" id="KW-1185">Reference proteome</keyword>
<dbReference type="KEGG" id="foc:113204344"/>
<sequence length="128" mass="12879">MVTVASSCFAGALCVCLVLGHFASAAPPANNYEGLRELYQQLLEAGAAAGPGEGSAGYAQGYDQGPAPVGLLSLLGGGAGAGAGAGLPLANHQLVRKSNRTPSLRLRYGRRSDPAMKSSCFDGPVDES</sequence>
<evidence type="ECO:0000256" key="1">
    <source>
        <dbReference type="SAM" id="MobiDB-lite"/>
    </source>
</evidence>
<evidence type="ECO:0000256" key="2">
    <source>
        <dbReference type="SAM" id="SignalP"/>
    </source>
</evidence>
<dbReference type="OrthoDB" id="6364308at2759"/>
<organism evidence="3 4">
    <name type="scientific">Frankliniella occidentalis</name>
    <name type="common">Western flower thrips</name>
    <name type="synonym">Euthrips occidentalis</name>
    <dbReference type="NCBI Taxonomy" id="133901"/>
    <lineage>
        <taxon>Eukaryota</taxon>
        <taxon>Metazoa</taxon>
        <taxon>Ecdysozoa</taxon>
        <taxon>Arthropoda</taxon>
        <taxon>Hexapoda</taxon>
        <taxon>Insecta</taxon>
        <taxon>Pterygota</taxon>
        <taxon>Neoptera</taxon>
        <taxon>Paraneoptera</taxon>
        <taxon>Thysanoptera</taxon>
        <taxon>Terebrantia</taxon>
        <taxon>Thripoidea</taxon>
        <taxon>Thripidae</taxon>
        <taxon>Frankliniella</taxon>
    </lineage>
</organism>
<feature type="region of interest" description="Disordered" evidence="1">
    <location>
        <begin position="92"/>
        <end position="128"/>
    </location>
</feature>
<evidence type="ECO:0000313" key="3">
    <source>
        <dbReference type="Proteomes" id="UP000504606"/>
    </source>
</evidence>
<keyword evidence="2" id="KW-0732">Signal</keyword>
<name>A0A9C6XT31_FRAOC</name>
<reference evidence="4" key="1">
    <citation type="journal article" date="2018" name="Proc. Natl. Acad. Sci. U.S.A.">
        <title>Phylogenomics and the evolution of hemipteroid insects.</title>
        <authorList>
            <person name="Johnson K.P."/>
            <person name="Dietrich C.H."/>
            <person name="Friedrich F."/>
            <person name="Beutel R.G."/>
            <person name="Wipfler B."/>
            <person name="Peters R.S."/>
            <person name="Allen J.M."/>
            <person name="Petersen M."/>
            <person name="Donath A."/>
            <person name="Walden K.K."/>
            <person name="Kozlov A.M."/>
            <person name="Podsiadlowski L."/>
            <person name="Mayer C."/>
            <person name="Meusemann K."/>
            <person name="Vasilikopoulos A."/>
            <person name="Waterhouse R.M."/>
            <person name="Cameron S.L."/>
            <person name="Weirauch C."/>
            <person name="Swanson D.R."/>
            <person name="Percy D.M."/>
            <person name="Hardy N.B."/>
            <person name="Terry I."/>
            <person name="Liu S."/>
            <person name="Zhou X."/>
            <person name="Misof B."/>
            <person name="Robertson H.M."/>
            <person name="Yoshizawa K."/>
        </authorList>
    </citation>
    <scope>NUCLEOTIDE SEQUENCE</scope>
    <source>
        <tissue evidence="4">Whole organism</tissue>
    </source>
</reference>
<evidence type="ECO:0000313" key="4">
    <source>
        <dbReference type="RefSeq" id="XP_052130063.1"/>
    </source>
</evidence>
<feature type="chain" id="PRO_5039546484" evidence="2">
    <location>
        <begin position="26"/>
        <end position="128"/>
    </location>
</feature>
<dbReference type="Proteomes" id="UP000504606">
    <property type="component" value="Unplaced"/>
</dbReference>
<reference evidence="4" key="2">
    <citation type="submission" date="2025-08" db="UniProtKB">
        <authorList>
            <consortium name="RefSeq"/>
        </authorList>
    </citation>
    <scope>IDENTIFICATION</scope>
    <source>
        <tissue evidence="4">Whole organism</tissue>
    </source>
</reference>
<feature type="signal peptide" evidence="2">
    <location>
        <begin position="1"/>
        <end position="25"/>
    </location>
</feature>